<dbReference type="AlphaFoldDB" id="A0A2S3U8Z4"/>
<dbReference type="EMBL" id="NKCZ01000073">
    <property type="protein sequence ID" value="POD88525.1"/>
    <property type="molecule type" value="Genomic_DNA"/>
</dbReference>
<name>A0A2S3U8Z4_LACPN</name>
<organism evidence="2 3">
    <name type="scientific">Lactiplantibacillus plantarum subsp. plantarum</name>
    <dbReference type="NCBI Taxonomy" id="337330"/>
    <lineage>
        <taxon>Bacteria</taxon>
        <taxon>Bacillati</taxon>
        <taxon>Bacillota</taxon>
        <taxon>Bacilli</taxon>
        <taxon>Lactobacillales</taxon>
        <taxon>Lactobacillaceae</taxon>
        <taxon>Lactiplantibacillus</taxon>
    </lineage>
</organism>
<protein>
    <submittedName>
        <fullName evidence="2">Uncharacterized protein</fullName>
    </submittedName>
</protein>
<comment type="caution">
    <text evidence="2">The sequence shown here is derived from an EMBL/GenBank/DDBJ whole genome shotgun (WGS) entry which is preliminary data.</text>
</comment>
<feature type="chain" id="PRO_5015417827" evidence="1">
    <location>
        <begin position="30"/>
        <end position="85"/>
    </location>
</feature>
<feature type="signal peptide" evidence="1">
    <location>
        <begin position="1"/>
        <end position="29"/>
    </location>
</feature>
<evidence type="ECO:0000313" key="3">
    <source>
        <dbReference type="Proteomes" id="UP000236990"/>
    </source>
</evidence>
<evidence type="ECO:0000313" key="2">
    <source>
        <dbReference type="EMBL" id="POD88525.1"/>
    </source>
</evidence>
<accession>A0A2S3U8Z4</accession>
<gene>
    <name evidence="2" type="ORF">S101258_00748</name>
</gene>
<proteinExistence type="predicted"/>
<sequence>MKRLRHIKLGMLLLSCLAFISMLAITSQAAAPVTSATTTIANSSNKYYTYFNSGDVVGFNISGGIGISKLNQSDGQLCGSGTYID</sequence>
<keyword evidence="1" id="KW-0732">Signal</keyword>
<evidence type="ECO:0000256" key="1">
    <source>
        <dbReference type="SAM" id="SignalP"/>
    </source>
</evidence>
<reference evidence="2 3" key="1">
    <citation type="submission" date="2017-06" db="EMBL/GenBank/DDBJ databases">
        <title>Genome sequence of Lactobacillus plantarum subsp. plantarum strain SRCM101258.</title>
        <authorList>
            <person name="Cho S.H."/>
        </authorList>
    </citation>
    <scope>NUCLEOTIDE SEQUENCE [LARGE SCALE GENOMIC DNA]</scope>
    <source>
        <strain evidence="2 3">SRCM101258</strain>
    </source>
</reference>
<dbReference type="Proteomes" id="UP000236990">
    <property type="component" value="Unassembled WGS sequence"/>
</dbReference>